<dbReference type="EMBL" id="MU970118">
    <property type="protein sequence ID" value="KAK9320734.1"/>
    <property type="molecule type" value="Genomic_DNA"/>
</dbReference>
<evidence type="ECO:0000313" key="1">
    <source>
        <dbReference type="EMBL" id="KAK9320734.1"/>
    </source>
</evidence>
<protein>
    <submittedName>
        <fullName evidence="1">Uncharacterized protein</fullName>
    </submittedName>
</protein>
<reference evidence="2" key="1">
    <citation type="journal article" date="2024" name="Front. Bioeng. Biotechnol.">
        <title>Genome-scale model development and genomic sequencing of the oleaginous clade Lipomyces.</title>
        <authorList>
            <person name="Czajka J.J."/>
            <person name="Han Y."/>
            <person name="Kim J."/>
            <person name="Mondo S.J."/>
            <person name="Hofstad B.A."/>
            <person name="Robles A."/>
            <person name="Haridas S."/>
            <person name="Riley R."/>
            <person name="LaButti K."/>
            <person name="Pangilinan J."/>
            <person name="Andreopoulos W."/>
            <person name="Lipzen A."/>
            <person name="Yan J."/>
            <person name="Wang M."/>
            <person name="Ng V."/>
            <person name="Grigoriev I.V."/>
            <person name="Spatafora J.W."/>
            <person name="Magnuson J.K."/>
            <person name="Baker S.E."/>
            <person name="Pomraning K.R."/>
        </authorList>
    </citation>
    <scope>NUCLEOTIDE SEQUENCE [LARGE SCALE GENOMIC DNA]</scope>
    <source>
        <strain evidence="2">CBS 10300</strain>
    </source>
</reference>
<sequence length="182" mass="20576">MSTSKSTFNSLPAWSEPLCIKPEARVRRLRSLLLDKRQEYQRKNILFLIHLYETGQLKELRPGKITWIFDGKIVDGMPKGVPPGSAVWAERIGLQLMQTTQAQQPIQMPQSRSYGLHGVWNMHEMFAKFRLPAVYGGPPNVILDASIVNDTGSNTQTIFETDLAFLGYNPHTYAGQLGEIFL</sequence>
<comment type="caution">
    <text evidence="1">The sequence shown here is derived from an EMBL/GenBank/DDBJ whole genome shotgun (WGS) entry which is preliminary data.</text>
</comment>
<accession>A0ACC3THR4</accession>
<keyword evidence="2" id="KW-1185">Reference proteome</keyword>
<proteinExistence type="predicted"/>
<organism evidence="1 2">
    <name type="scientific">Lipomyces orientalis</name>
    <dbReference type="NCBI Taxonomy" id="1233043"/>
    <lineage>
        <taxon>Eukaryota</taxon>
        <taxon>Fungi</taxon>
        <taxon>Dikarya</taxon>
        <taxon>Ascomycota</taxon>
        <taxon>Saccharomycotina</taxon>
        <taxon>Lipomycetes</taxon>
        <taxon>Lipomycetales</taxon>
        <taxon>Lipomycetaceae</taxon>
        <taxon>Lipomyces</taxon>
    </lineage>
</organism>
<evidence type="ECO:0000313" key="2">
    <source>
        <dbReference type="Proteomes" id="UP001489719"/>
    </source>
</evidence>
<name>A0ACC3THR4_9ASCO</name>
<dbReference type="Proteomes" id="UP001489719">
    <property type="component" value="Unassembled WGS sequence"/>
</dbReference>
<gene>
    <name evidence="1" type="ORF">V1517DRAFT_198138</name>
</gene>